<accession>A0ABW5BQK4</accession>
<proteinExistence type="predicted"/>
<dbReference type="Gene3D" id="1.10.10.60">
    <property type="entry name" value="Homeodomain-like"/>
    <property type="match status" value="1"/>
</dbReference>
<organism evidence="2 3">
    <name type="scientific">Kiloniella antarctica</name>
    <dbReference type="NCBI Taxonomy" id="1550907"/>
    <lineage>
        <taxon>Bacteria</taxon>
        <taxon>Pseudomonadati</taxon>
        <taxon>Pseudomonadota</taxon>
        <taxon>Alphaproteobacteria</taxon>
        <taxon>Rhodospirillales</taxon>
        <taxon>Kiloniellaceae</taxon>
        <taxon>Kiloniella</taxon>
    </lineage>
</organism>
<keyword evidence="3" id="KW-1185">Reference proteome</keyword>
<gene>
    <name evidence="2" type="ORF">ACFSKO_16375</name>
</gene>
<comment type="caution">
    <text evidence="2">The sequence shown here is derived from an EMBL/GenBank/DDBJ whole genome shotgun (WGS) entry which is preliminary data.</text>
</comment>
<reference evidence="3" key="1">
    <citation type="journal article" date="2019" name="Int. J. Syst. Evol. Microbiol.">
        <title>The Global Catalogue of Microorganisms (GCM) 10K type strain sequencing project: providing services to taxonomists for standard genome sequencing and annotation.</title>
        <authorList>
            <consortium name="The Broad Institute Genomics Platform"/>
            <consortium name="The Broad Institute Genome Sequencing Center for Infectious Disease"/>
            <person name="Wu L."/>
            <person name="Ma J."/>
        </authorList>
    </citation>
    <scope>NUCLEOTIDE SEQUENCE [LARGE SCALE GENOMIC DNA]</scope>
    <source>
        <strain evidence="3">CGMCC 4.7192</strain>
    </source>
</reference>
<evidence type="ECO:0000313" key="2">
    <source>
        <dbReference type="EMBL" id="MFD2207205.1"/>
    </source>
</evidence>
<feature type="region of interest" description="Disordered" evidence="1">
    <location>
        <begin position="94"/>
        <end position="121"/>
    </location>
</feature>
<sequence length="121" mass="13594">MGKGRPKKITADVLRKLEDAFKIGCTDKEACLAADIGESTLYDYCKANEDFSERKELLKQSPVFKARKSVVDALEKDPDLALKYLERKVKKEFSTRTENTGEDGGPQVIQIVRYGDTDTDT</sequence>
<protein>
    <recommendedName>
        <fullName evidence="4">Transposase</fullName>
    </recommendedName>
</protein>
<evidence type="ECO:0000256" key="1">
    <source>
        <dbReference type="SAM" id="MobiDB-lite"/>
    </source>
</evidence>
<dbReference type="RefSeq" id="WP_380253605.1">
    <property type="nucleotide sequence ID" value="NZ_JBHUII010000011.1"/>
</dbReference>
<dbReference type="EMBL" id="JBHUII010000011">
    <property type="protein sequence ID" value="MFD2207205.1"/>
    <property type="molecule type" value="Genomic_DNA"/>
</dbReference>
<dbReference type="Proteomes" id="UP001597294">
    <property type="component" value="Unassembled WGS sequence"/>
</dbReference>
<name>A0ABW5BQK4_9PROT</name>
<evidence type="ECO:0008006" key="4">
    <source>
        <dbReference type="Google" id="ProtNLM"/>
    </source>
</evidence>
<evidence type="ECO:0000313" key="3">
    <source>
        <dbReference type="Proteomes" id="UP001597294"/>
    </source>
</evidence>